<dbReference type="EMBL" id="MEHA01000003">
    <property type="protein sequence ID" value="ODR54240.1"/>
    <property type="molecule type" value="Genomic_DNA"/>
</dbReference>
<evidence type="ECO:0000313" key="3">
    <source>
        <dbReference type="EMBL" id="ODR54240.1"/>
    </source>
</evidence>
<comment type="caution">
    <text evidence="3">The sequence shown here is derived from an EMBL/GenBank/DDBJ whole genome shotgun (WGS) entry which is preliminary data.</text>
</comment>
<keyword evidence="1" id="KW-0238">DNA-binding</keyword>
<dbReference type="InterPro" id="IPR010982">
    <property type="entry name" value="Lambda_DNA-bd_dom_sf"/>
</dbReference>
<dbReference type="Gene3D" id="1.10.260.40">
    <property type="entry name" value="lambda repressor-like DNA-binding domains"/>
    <property type="match status" value="1"/>
</dbReference>
<dbReference type="SMART" id="SM00530">
    <property type="entry name" value="HTH_XRE"/>
    <property type="match status" value="1"/>
</dbReference>
<evidence type="ECO:0000256" key="1">
    <source>
        <dbReference type="ARBA" id="ARBA00023125"/>
    </source>
</evidence>
<gene>
    <name evidence="3" type="ORF">BEI59_06725</name>
</gene>
<reference evidence="3 4" key="1">
    <citation type="submission" date="2016-08" db="EMBL/GenBank/DDBJ databases">
        <authorList>
            <person name="Seilhamer J.J."/>
        </authorList>
    </citation>
    <scope>NUCLEOTIDE SEQUENCE [LARGE SCALE GENOMIC DNA]</scope>
    <source>
        <strain evidence="3 4">NML150140-1</strain>
    </source>
</reference>
<accession>A0A1E3UMF3</accession>
<proteinExistence type="predicted"/>
<dbReference type="AlphaFoldDB" id="A0A1E3UMF3"/>
<dbReference type="RefSeq" id="WP_069431394.1">
    <property type="nucleotide sequence ID" value="NZ_MEHA01000003.1"/>
</dbReference>
<dbReference type="PANTHER" id="PTHR46558">
    <property type="entry name" value="TRACRIPTIONAL REGULATORY PROTEIN-RELATED-RELATED"/>
    <property type="match status" value="1"/>
</dbReference>
<dbReference type="GO" id="GO:0003677">
    <property type="term" value="F:DNA binding"/>
    <property type="evidence" value="ECO:0007669"/>
    <property type="project" value="UniProtKB-KW"/>
</dbReference>
<evidence type="ECO:0000259" key="2">
    <source>
        <dbReference type="PROSITE" id="PS50943"/>
    </source>
</evidence>
<evidence type="ECO:0000313" key="4">
    <source>
        <dbReference type="Proteomes" id="UP000094271"/>
    </source>
</evidence>
<dbReference type="SUPFAM" id="SSF47413">
    <property type="entry name" value="lambda repressor-like DNA-binding domains"/>
    <property type="match status" value="1"/>
</dbReference>
<dbReference type="Proteomes" id="UP000094271">
    <property type="component" value="Unassembled WGS sequence"/>
</dbReference>
<dbReference type="Pfam" id="PF01381">
    <property type="entry name" value="HTH_3"/>
    <property type="match status" value="1"/>
</dbReference>
<name>A0A1E3UMF3_9FIRM</name>
<protein>
    <recommendedName>
        <fullName evidence="2">HTH cro/C1-type domain-containing protein</fullName>
    </recommendedName>
</protein>
<feature type="domain" description="HTH cro/C1-type" evidence="2">
    <location>
        <begin position="12"/>
        <end position="66"/>
    </location>
</feature>
<dbReference type="OrthoDB" id="9781521at2"/>
<dbReference type="CDD" id="cd00093">
    <property type="entry name" value="HTH_XRE"/>
    <property type="match status" value="1"/>
</dbReference>
<dbReference type="PROSITE" id="PS50943">
    <property type="entry name" value="HTH_CROC1"/>
    <property type="match status" value="1"/>
</dbReference>
<organism evidence="3 4">
    <name type="scientific">Eisenbergiella tayi</name>
    <dbReference type="NCBI Taxonomy" id="1432052"/>
    <lineage>
        <taxon>Bacteria</taxon>
        <taxon>Bacillati</taxon>
        <taxon>Bacillota</taxon>
        <taxon>Clostridia</taxon>
        <taxon>Lachnospirales</taxon>
        <taxon>Lachnospiraceae</taxon>
        <taxon>Eisenbergiella</taxon>
    </lineage>
</organism>
<dbReference type="PANTHER" id="PTHR46558:SF4">
    <property type="entry name" value="DNA-BIDING PHAGE PROTEIN"/>
    <property type="match status" value="1"/>
</dbReference>
<dbReference type="InterPro" id="IPR001387">
    <property type="entry name" value="Cro/C1-type_HTH"/>
</dbReference>
<sequence>MLVDKVALGRRIKAMRQNLGMTQEEFAERLNCTNSHLGKIENGKGGISIELLVSVANMLHTTVDQLLLDSYDYKEQVIMRDLYERIDKFPVKTKILTCDLLMQLVDIIEKAHDEH</sequence>